<dbReference type="Pfam" id="PF00271">
    <property type="entry name" value="Helicase_C"/>
    <property type="match status" value="1"/>
</dbReference>
<feature type="compositionally biased region" description="Polar residues" evidence="7">
    <location>
        <begin position="400"/>
        <end position="418"/>
    </location>
</feature>
<dbReference type="InterPro" id="IPR014001">
    <property type="entry name" value="Helicase_ATP-bd"/>
</dbReference>
<evidence type="ECO:0000259" key="8">
    <source>
        <dbReference type="PROSITE" id="PS51192"/>
    </source>
</evidence>
<dbReference type="PANTHER" id="PTHR47959:SF13">
    <property type="entry name" value="ATP-DEPENDENT RNA HELICASE RHLE"/>
    <property type="match status" value="1"/>
</dbReference>
<feature type="compositionally biased region" description="Basic residues" evidence="7">
    <location>
        <begin position="419"/>
        <end position="431"/>
    </location>
</feature>
<keyword evidence="1" id="KW-0547">Nucleotide-binding</keyword>
<dbReference type="EMBL" id="MHOT01000013">
    <property type="protein sequence ID" value="OGZ69265.1"/>
    <property type="molecule type" value="Genomic_DNA"/>
</dbReference>
<keyword evidence="4" id="KW-0067">ATP-binding</keyword>
<keyword evidence="2" id="KW-0378">Hydrolase</keyword>
<comment type="similarity">
    <text evidence="5">Belongs to the DEAD box helicase family.</text>
</comment>
<evidence type="ECO:0000256" key="5">
    <source>
        <dbReference type="ARBA" id="ARBA00038437"/>
    </source>
</evidence>
<dbReference type="CDD" id="cd00268">
    <property type="entry name" value="DEADc"/>
    <property type="match status" value="1"/>
</dbReference>
<dbReference type="GO" id="GO:0003676">
    <property type="term" value="F:nucleic acid binding"/>
    <property type="evidence" value="ECO:0007669"/>
    <property type="project" value="InterPro"/>
</dbReference>
<evidence type="ECO:0000313" key="12">
    <source>
        <dbReference type="Proteomes" id="UP000178820"/>
    </source>
</evidence>
<evidence type="ECO:0000256" key="7">
    <source>
        <dbReference type="SAM" id="MobiDB-lite"/>
    </source>
</evidence>
<feature type="domain" description="Helicase ATP-binding" evidence="8">
    <location>
        <begin position="46"/>
        <end position="215"/>
    </location>
</feature>
<dbReference type="Proteomes" id="UP000178820">
    <property type="component" value="Unassembled WGS sequence"/>
</dbReference>
<dbReference type="PANTHER" id="PTHR47959">
    <property type="entry name" value="ATP-DEPENDENT RNA HELICASE RHLE-RELATED"/>
    <property type="match status" value="1"/>
</dbReference>
<feature type="region of interest" description="Disordered" evidence="7">
    <location>
        <begin position="400"/>
        <end position="431"/>
    </location>
</feature>
<evidence type="ECO:0000256" key="3">
    <source>
        <dbReference type="ARBA" id="ARBA00022806"/>
    </source>
</evidence>
<dbReference type="InterPro" id="IPR050079">
    <property type="entry name" value="DEAD_box_RNA_helicase"/>
</dbReference>
<name>A0A1G2I3D5_9BACT</name>
<accession>A0A1G2I3D5</accession>
<evidence type="ECO:0000256" key="1">
    <source>
        <dbReference type="ARBA" id="ARBA00022741"/>
    </source>
</evidence>
<dbReference type="Pfam" id="PF00270">
    <property type="entry name" value="DEAD"/>
    <property type="match status" value="1"/>
</dbReference>
<dbReference type="Gene3D" id="3.40.50.300">
    <property type="entry name" value="P-loop containing nucleotide triphosphate hydrolases"/>
    <property type="match status" value="2"/>
</dbReference>
<dbReference type="PROSITE" id="PS51195">
    <property type="entry name" value="Q_MOTIF"/>
    <property type="match status" value="1"/>
</dbReference>
<dbReference type="STRING" id="1802207.A3D44_01075"/>
<evidence type="ECO:0000313" key="11">
    <source>
        <dbReference type="EMBL" id="OGZ69265.1"/>
    </source>
</evidence>
<protein>
    <recommendedName>
        <fullName evidence="13">DEAD/DEAH box helicase</fullName>
    </recommendedName>
</protein>
<dbReference type="AlphaFoldDB" id="A0A1G2I3D5"/>
<evidence type="ECO:0000256" key="4">
    <source>
        <dbReference type="ARBA" id="ARBA00022840"/>
    </source>
</evidence>
<sequence length="431" mass="48380">MNNNTQSHIKPQNEHRFADLGIQENILSVLNQLNFKIPTPIQHKAIPVAIEGKDIVGIAQTGTGKSLAFGIPLIQRLMQMPQNKGLIILPTRELAAQINETLQKIGRGFGLKTAVLIGGASMYQQVSQLRQNPHIIIGTPGRINDHIKQKTLNLGTVSILVLDEADCMFDMGFAPQIKQILLSVPKNRQTMLFSATMPDSIIKIATQHMKLPVRVEIARQGTANEKVDHESFFVKKDYKVRLLEKLLAEYKGSVLVFCRTKFGAKKICQNLYNKGFTAAEIHSNRSLAQRRQALDGFKSGRHRILVATDIASRGIDVKGIELVVNFDLPESPGDYVHRIGRTGRAGMTGKAISLVTPEQKSKVREIERLIRSTIPISQLPELPHNEFTATTPQQQAVYQRNTGPNNQHQNRYQKNQRPYSHRPPFKKHFSH</sequence>
<dbReference type="PROSITE" id="PS51194">
    <property type="entry name" value="HELICASE_CTER"/>
    <property type="match status" value="1"/>
</dbReference>
<organism evidence="11 12">
    <name type="scientific">Candidatus Staskawiczbacteria bacterium RIFCSPHIGHO2_02_FULL_42_22</name>
    <dbReference type="NCBI Taxonomy" id="1802207"/>
    <lineage>
        <taxon>Bacteria</taxon>
        <taxon>Candidatus Staskawicziibacteriota</taxon>
    </lineage>
</organism>
<dbReference type="PROSITE" id="PS51192">
    <property type="entry name" value="HELICASE_ATP_BIND_1"/>
    <property type="match status" value="1"/>
</dbReference>
<evidence type="ECO:0008006" key="13">
    <source>
        <dbReference type="Google" id="ProtNLM"/>
    </source>
</evidence>
<comment type="caution">
    <text evidence="11">The sequence shown here is derived from an EMBL/GenBank/DDBJ whole genome shotgun (WGS) entry which is preliminary data.</text>
</comment>
<evidence type="ECO:0000259" key="9">
    <source>
        <dbReference type="PROSITE" id="PS51194"/>
    </source>
</evidence>
<keyword evidence="3" id="KW-0347">Helicase</keyword>
<dbReference type="SMART" id="SM00487">
    <property type="entry name" value="DEXDc"/>
    <property type="match status" value="1"/>
</dbReference>
<dbReference type="SUPFAM" id="SSF52540">
    <property type="entry name" value="P-loop containing nucleoside triphosphate hydrolases"/>
    <property type="match status" value="1"/>
</dbReference>
<feature type="domain" description="Helicase C-terminal" evidence="9">
    <location>
        <begin position="242"/>
        <end position="387"/>
    </location>
</feature>
<feature type="domain" description="DEAD-box RNA helicase Q" evidence="10">
    <location>
        <begin position="15"/>
        <end position="43"/>
    </location>
</feature>
<dbReference type="InterPro" id="IPR011545">
    <property type="entry name" value="DEAD/DEAH_box_helicase_dom"/>
</dbReference>
<evidence type="ECO:0000259" key="10">
    <source>
        <dbReference type="PROSITE" id="PS51195"/>
    </source>
</evidence>
<dbReference type="InterPro" id="IPR027417">
    <property type="entry name" value="P-loop_NTPase"/>
</dbReference>
<dbReference type="SMART" id="SM00490">
    <property type="entry name" value="HELICc"/>
    <property type="match status" value="1"/>
</dbReference>
<dbReference type="GO" id="GO:0005829">
    <property type="term" value="C:cytosol"/>
    <property type="evidence" value="ECO:0007669"/>
    <property type="project" value="TreeGrafter"/>
</dbReference>
<dbReference type="InterPro" id="IPR044742">
    <property type="entry name" value="DEAD/DEAH_RhlB"/>
</dbReference>
<feature type="short sequence motif" description="Q motif" evidence="6">
    <location>
        <begin position="15"/>
        <end position="43"/>
    </location>
</feature>
<dbReference type="GO" id="GO:0005524">
    <property type="term" value="F:ATP binding"/>
    <property type="evidence" value="ECO:0007669"/>
    <property type="project" value="UniProtKB-KW"/>
</dbReference>
<dbReference type="InterPro" id="IPR001650">
    <property type="entry name" value="Helicase_C-like"/>
</dbReference>
<gene>
    <name evidence="11" type="ORF">A3D44_01075</name>
</gene>
<proteinExistence type="inferred from homology"/>
<reference evidence="11 12" key="1">
    <citation type="journal article" date="2016" name="Nat. Commun.">
        <title>Thousands of microbial genomes shed light on interconnected biogeochemical processes in an aquifer system.</title>
        <authorList>
            <person name="Anantharaman K."/>
            <person name="Brown C.T."/>
            <person name="Hug L.A."/>
            <person name="Sharon I."/>
            <person name="Castelle C.J."/>
            <person name="Probst A.J."/>
            <person name="Thomas B.C."/>
            <person name="Singh A."/>
            <person name="Wilkins M.J."/>
            <person name="Karaoz U."/>
            <person name="Brodie E.L."/>
            <person name="Williams K.H."/>
            <person name="Hubbard S.S."/>
            <person name="Banfield J.F."/>
        </authorList>
    </citation>
    <scope>NUCLEOTIDE SEQUENCE [LARGE SCALE GENOMIC DNA]</scope>
</reference>
<evidence type="ECO:0000256" key="6">
    <source>
        <dbReference type="PROSITE-ProRule" id="PRU00552"/>
    </source>
</evidence>
<dbReference type="InterPro" id="IPR014014">
    <property type="entry name" value="RNA_helicase_DEAD_Q_motif"/>
</dbReference>
<dbReference type="GO" id="GO:0016787">
    <property type="term" value="F:hydrolase activity"/>
    <property type="evidence" value="ECO:0007669"/>
    <property type="project" value="UniProtKB-KW"/>
</dbReference>
<dbReference type="CDD" id="cd18787">
    <property type="entry name" value="SF2_C_DEAD"/>
    <property type="match status" value="1"/>
</dbReference>
<dbReference type="GO" id="GO:0003724">
    <property type="term" value="F:RNA helicase activity"/>
    <property type="evidence" value="ECO:0007669"/>
    <property type="project" value="InterPro"/>
</dbReference>
<evidence type="ECO:0000256" key="2">
    <source>
        <dbReference type="ARBA" id="ARBA00022801"/>
    </source>
</evidence>